<feature type="compositionally biased region" description="Basic and acidic residues" evidence="1">
    <location>
        <begin position="257"/>
        <end position="282"/>
    </location>
</feature>
<dbReference type="AlphaFoldDB" id="A0AA40K566"/>
<dbReference type="Proteomes" id="UP001172155">
    <property type="component" value="Unassembled WGS sequence"/>
</dbReference>
<dbReference type="Pfam" id="PF24355">
    <property type="entry name" value="DUF7514"/>
    <property type="match status" value="1"/>
</dbReference>
<feature type="compositionally biased region" description="Basic and acidic residues" evidence="1">
    <location>
        <begin position="434"/>
        <end position="454"/>
    </location>
</feature>
<feature type="compositionally biased region" description="Basic and acidic residues" evidence="1">
    <location>
        <begin position="393"/>
        <end position="413"/>
    </location>
</feature>
<organism evidence="3 4">
    <name type="scientific">Schizothecium vesticola</name>
    <dbReference type="NCBI Taxonomy" id="314040"/>
    <lineage>
        <taxon>Eukaryota</taxon>
        <taxon>Fungi</taxon>
        <taxon>Dikarya</taxon>
        <taxon>Ascomycota</taxon>
        <taxon>Pezizomycotina</taxon>
        <taxon>Sordariomycetes</taxon>
        <taxon>Sordariomycetidae</taxon>
        <taxon>Sordariales</taxon>
        <taxon>Schizotheciaceae</taxon>
        <taxon>Schizothecium</taxon>
    </lineage>
</organism>
<feature type="domain" description="DUF7514" evidence="2">
    <location>
        <begin position="34"/>
        <end position="183"/>
    </location>
</feature>
<feature type="compositionally biased region" description="Basic and acidic residues" evidence="1">
    <location>
        <begin position="658"/>
        <end position="667"/>
    </location>
</feature>
<feature type="compositionally biased region" description="Basic and acidic residues" evidence="1">
    <location>
        <begin position="481"/>
        <end position="555"/>
    </location>
</feature>
<comment type="caution">
    <text evidence="3">The sequence shown here is derived from an EMBL/GenBank/DDBJ whole genome shotgun (WGS) entry which is preliminary data.</text>
</comment>
<sequence length="667" mass="77308">MATSTGEAKGAKDGKAFYDHLYDKPTRKGEQLPRPTPTLDALLRAICLHIETDIGDKSEPYLTPTKLAAFYKACGHDYDSLFIEMPQSIACIYQIQACRFILVQGIDDTEIPSIPALTRKGFVRFEAIQILLDPGTHVPLIQFAVRNWNLKHPDNGTPFPPDLPTGSFPSEPDPETDRWHQNCGRRLRDLATPREDPKPNPSEPKETPKPGFADRKVPFAHVRVKRPSQEDYFNRTSVPFAHVPEHAVPRGTPLSRSPERERYRDRERDRGHADRLREECYPRRQGSSSDEPPHRRKSFDPGHVPLETRSANIPNRTSERHPAPRRHSQPRHYSSSSETEESPVSPHTRARRRSHRSNDPPEVRRVYPNGGPRGSSHPHLSSIPVIPIVSVSDDGRRARSDDPKRKSLFDIKGKVMSFFPVGGDPVRQRSGSRGRRDEPGAHGRPSVHKEDSHPLSRMGRSHSDYNSEESDSTSPRRKKQSKLERDRERDRERTRERELRERPRDRGDREREKSSHDNKVRRRDSDERRDRERDRERERTRERDRGMPSRRSREPSDEDLLPRSRMRGSGGSNSYLAHPEDGYRRTSSHADLGRKREWDARDRDLGVRDRMRDRVDRERERHRDKERERERGPRDRDQEDGVPLARQPSPPTGVTGRKYVDPWNRAD</sequence>
<keyword evidence="4" id="KW-1185">Reference proteome</keyword>
<feature type="compositionally biased region" description="Basic and acidic residues" evidence="1">
    <location>
        <begin position="175"/>
        <end position="217"/>
    </location>
</feature>
<dbReference type="PANTHER" id="PTHR39611:SF2">
    <property type="entry name" value="HYDROXYPROLINE-RICH GLYCOPROTEIN DZ-HRGP"/>
    <property type="match status" value="1"/>
</dbReference>
<evidence type="ECO:0000259" key="2">
    <source>
        <dbReference type="Pfam" id="PF24355"/>
    </source>
</evidence>
<dbReference type="PANTHER" id="PTHR39611">
    <property type="entry name" value="HYDROXYPROLINE-RICH GLYCOPROTEIN DZ-HRGP-RELATED"/>
    <property type="match status" value="1"/>
</dbReference>
<feature type="region of interest" description="Disordered" evidence="1">
    <location>
        <begin position="155"/>
        <end position="218"/>
    </location>
</feature>
<name>A0AA40K566_9PEZI</name>
<gene>
    <name evidence="3" type="ORF">B0T18DRAFT_429328</name>
</gene>
<evidence type="ECO:0000313" key="3">
    <source>
        <dbReference type="EMBL" id="KAK0746353.1"/>
    </source>
</evidence>
<feature type="compositionally biased region" description="Basic and acidic residues" evidence="1">
    <location>
        <begin position="356"/>
        <end position="365"/>
    </location>
</feature>
<proteinExistence type="predicted"/>
<protein>
    <recommendedName>
        <fullName evidence="2">DUF7514 domain-containing protein</fullName>
    </recommendedName>
</protein>
<dbReference type="InterPro" id="IPR055936">
    <property type="entry name" value="DUF7514"/>
</dbReference>
<evidence type="ECO:0000256" key="1">
    <source>
        <dbReference type="SAM" id="MobiDB-lite"/>
    </source>
</evidence>
<feature type="region of interest" description="Disordered" evidence="1">
    <location>
        <begin position="243"/>
        <end position="667"/>
    </location>
</feature>
<accession>A0AA40K566</accession>
<feature type="compositionally biased region" description="Basic and acidic residues" evidence="1">
    <location>
        <begin position="591"/>
        <end position="639"/>
    </location>
</feature>
<dbReference type="EMBL" id="JAUKUD010000004">
    <property type="protein sequence ID" value="KAK0746353.1"/>
    <property type="molecule type" value="Genomic_DNA"/>
</dbReference>
<evidence type="ECO:0000313" key="4">
    <source>
        <dbReference type="Proteomes" id="UP001172155"/>
    </source>
</evidence>
<reference evidence="3" key="1">
    <citation type="submission" date="2023-06" db="EMBL/GenBank/DDBJ databases">
        <title>Genome-scale phylogeny and comparative genomics of the fungal order Sordariales.</title>
        <authorList>
            <consortium name="Lawrence Berkeley National Laboratory"/>
            <person name="Hensen N."/>
            <person name="Bonometti L."/>
            <person name="Westerberg I."/>
            <person name="Brannstrom I.O."/>
            <person name="Guillou S."/>
            <person name="Cros-Aarteil S."/>
            <person name="Calhoun S."/>
            <person name="Haridas S."/>
            <person name="Kuo A."/>
            <person name="Mondo S."/>
            <person name="Pangilinan J."/>
            <person name="Riley R."/>
            <person name="LaButti K."/>
            <person name="Andreopoulos B."/>
            <person name="Lipzen A."/>
            <person name="Chen C."/>
            <person name="Yanf M."/>
            <person name="Daum C."/>
            <person name="Ng V."/>
            <person name="Clum A."/>
            <person name="Steindorff A."/>
            <person name="Ohm R."/>
            <person name="Martin F."/>
            <person name="Silar P."/>
            <person name="Natvig D."/>
            <person name="Lalanne C."/>
            <person name="Gautier V."/>
            <person name="Ament-velasquez S.L."/>
            <person name="Kruys A."/>
            <person name="Hutchinson M.I."/>
            <person name="Powell A.J."/>
            <person name="Barry K."/>
            <person name="Miller A.N."/>
            <person name="Grigoriev I.V."/>
            <person name="Debuchy R."/>
            <person name="Gladieux P."/>
            <person name="Thoren M.H."/>
            <person name="Johannesson H."/>
        </authorList>
    </citation>
    <scope>NUCLEOTIDE SEQUENCE</scope>
    <source>
        <strain evidence="3">SMH3187-1</strain>
    </source>
</reference>
<feature type="compositionally biased region" description="Low complexity" evidence="1">
    <location>
        <begin position="375"/>
        <end position="392"/>
    </location>
</feature>